<keyword evidence="2" id="KW-0472">Membrane</keyword>
<dbReference type="Proteomes" id="UP000266841">
    <property type="component" value="Unassembled WGS sequence"/>
</dbReference>
<comment type="caution">
    <text evidence="3">The sequence shown here is derived from an EMBL/GenBank/DDBJ whole genome shotgun (WGS) entry which is preliminary data.</text>
</comment>
<dbReference type="EMBL" id="AGNL01002644">
    <property type="protein sequence ID" value="EJK75936.1"/>
    <property type="molecule type" value="Genomic_DNA"/>
</dbReference>
<feature type="transmembrane region" description="Helical" evidence="2">
    <location>
        <begin position="249"/>
        <end position="272"/>
    </location>
</feature>
<sequence length="587" mass="65427">MKPPRSSRHRVPHRAISAGPSGQDRPDCFSCYANLPRGVKESTVAGGASGIWLMLPLAIFSVVISCCLRPGEALSTSPLRRVTRFRSELCFAEKPDAANNDDLLNSPAVPFDLRTGLRKLGRQNYEEASLDDIRRARSLVRRDRLARAREVAAEDEKQLLKRQDETFILFALLPPLVATILWGQISFSLSEFINLFGVAARTGKHRALYLRRRWVQVSQLRALFPVIDWNVNSRPDLNEFSNNLLRPTLVGVVVPVISISLATLFSTSVNVLRQRQVDLRAYVNKESCELRLLRRAVFGMFGTRQHAGRRARALTFLSAYCKQLTTESKPGAVEELETMQLTGGIASNELDRLAAMLHGVDGASASRQGSVDTAENLIMSLSNHRSERVALLLSVFPPLHWITLGVLSALICVAYLLVSNQDALQYLDSIQLRFLFGTLVGVLSSTFTLCYDLSDPLNGSFSMEGAAEQLKDLNLCLKEDVREALSELDDIDRRTRDVMRSILVGPDVPSPEETLQEAESSGVPPKLTPHRRYGFLPTLYFHALTGPFGDQVRTGGDLIAWVATAIRRKIRSILASLKRRKWRPNLN</sequence>
<dbReference type="InterPro" id="IPR025333">
    <property type="entry name" value="DUF4239"/>
</dbReference>
<dbReference type="OrthoDB" id="434276at2759"/>
<feature type="region of interest" description="Disordered" evidence="1">
    <location>
        <begin position="1"/>
        <end position="24"/>
    </location>
</feature>
<evidence type="ECO:0000256" key="1">
    <source>
        <dbReference type="SAM" id="MobiDB-lite"/>
    </source>
</evidence>
<keyword evidence="2" id="KW-1133">Transmembrane helix</keyword>
<gene>
    <name evidence="3" type="ORF">THAOC_02322</name>
</gene>
<feature type="transmembrane region" description="Helical" evidence="2">
    <location>
        <begin position="430"/>
        <end position="453"/>
    </location>
</feature>
<protein>
    <recommendedName>
        <fullName evidence="5">Transmembrane protein</fullName>
    </recommendedName>
</protein>
<evidence type="ECO:0000313" key="4">
    <source>
        <dbReference type="Proteomes" id="UP000266841"/>
    </source>
</evidence>
<feature type="transmembrane region" description="Helical" evidence="2">
    <location>
        <begin position="389"/>
        <end position="418"/>
    </location>
</feature>
<reference evidence="3 4" key="1">
    <citation type="journal article" date="2012" name="Genome Biol.">
        <title>Genome and low-iron response of an oceanic diatom adapted to chronic iron limitation.</title>
        <authorList>
            <person name="Lommer M."/>
            <person name="Specht M."/>
            <person name="Roy A.S."/>
            <person name="Kraemer L."/>
            <person name="Andreson R."/>
            <person name="Gutowska M.A."/>
            <person name="Wolf J."/>
            <person name="Bergner S.V."/>
            <person name="Schilhabel M.B."/>
            <person name="Klostermeier U.C."/>
            <person name="Beiko R.G."/>
            <person name="Rosenstiel P."/>
            <person name="Hippler M."/>
            <person name="Laroche J."/>
        </authorList>
    </citation>
    <scope>NUCLEOTIDE SEQUENCE [LARGE SCALE GENOMIC DNA]</scope>
    <source>
        <strain evidence="3 4">CCMP1005</strain>
    </source>
</reference>
<feature type="compositionally biased region" description="Basic residues" evidence="1">
    <location>
        <begin position="1"/>
        <end position="13"/>
    </location>
</feature>
<evidence type="ECO:0008006" key="5">
    <source>
        <dbReference type="Google" id="ProtNLM"/>
    </source>
</evidence>
<keyword evidence="2" id="KW-0812">Transmembrane</keyword>
<name>K0TM68_THAOC</name>
<keyword evidence="4" id="KW-1185">Reference proteome</keyword>
<dbReference type="Pfam" id="PF14023">
    <property type="entry name" value="Bestrophin-like"/>
    <property type="match status" value="1"/>
</dbReference>
<accession>K0TM68</accession>
<evidence type="ECO:0000313" key="3">
    <source>
        <dbReference type="EMBL" id="EJK75936.1"/>
    </source>
</evidence>
<evidence type="ECO:0000256" key="2">
    <source>
        <dbReference type="SAM" id="Phobius"/>
    </source>
</evidence>
<dbReference type="eggNOG" id="ENOG502RJX5">
    <property type="taxonomic scope" value="Eukaryota"/>
</dbReference>
<proteinExistence type="predicted"/>
<organism evidence="3 4">
    <name type="scientific">Thalassiosira oceanica</name>
    <name type="common">Marine diatom</name>
    <dbReference type="NCBI Taxonomy" id="159749"/>
    <lineage>
        <taxon>Eukaryota</taxon>
        <taxon>Sar</taxon>
        <taxon>Stramenopiles</taxon>
        <taxon>Ochrophyta</taxon>
        <taxon>Bacillariophyta</taxon>
        <taxon>Coscinodiscophyceae</taxon>
        <taxon>Thalassiosirophycidae</taxon>
        <taxon>Thalassiosirales</taxon>
        <taxon>Thalassiosiraceae</taxon>
        <taxon>Thalassiosira</taxon>
    </lineage>
</organism>
<feature type="transmembrane region" description="Helical" evidence="2">
    <location>
        <begin position="167"/>
        <end position="185"/>
    </location>
</feature>
<feature type="region of interest" description="Disordered" evidence="1">
    <location>
        <begin position="507"/>
        <end position="526"/>
    </location>
</feature>
<dbReference type="AlphaFoldDB" id="K0TM68"/>